<evidence type="ECO:0000313" key="1">
    <source>
        <dbReference type="EMBL" id="ERJ68758.1"/>
    </source>
</evidence>
<protein>
    <submittedName>
        <fullName evidence="1">Uncharacterized protein</fullName>
    </submittedName>
</protein>
<name>A0A0E2LSX2_PORGN</name>
<organism evidence="1 2">
    <name type="scientific">Porphyromonas gingivalis F0570</name>
    <dbReference type="NCBI Taxonomy" id="1227271"/>
    <lineage>
        <taxon>Bacteria</taxon>
        <taxon>Pseudomonadati</taxon>
        <taxon>Bacteroidota</taxon>
        <taxon>Bacteroidia</taxon>
        <taxon>Bacteroidales</taxon>
        <taxon>Porphyromonadaceae</taxon>
        <taxon>Porphyromonas</taxon>
    </lineage>
</organism>
<accession>A0A0E2LSX2</accession>
<proteinExistence type="predicted"/>
<dbReference type="AlphaFoldDB" id="A0A0E2LSX2"/>
<gene>
    <name evidence="1" type="ORF">HMPREF1555_00193</name>
</gene>
<dbReference type="HOGENOM" id="CLU_3028404_0_0_10"/>
<dbReference type="EMBL" id="AWUW01000013">
    <property type="protein sequence ID" value="ERJ68758.1"/>
    <property type="molecule type" value="Genomic_DNA"/>
</dbReference>
<sequence length="55" mass="6370">MWSAPPFLFGEVIVCLDALWGFKQVLQIRLSHQRRSIYLAVECLYLEGSKKQTAK</sequence>
<evidence type="ECO:0000313" key="2">
    <source>
        <dbReference type="Proteomes" id="UP000016630"/>
    </source>
</evidence>
<comment type="caution">
    <text evidence="1">The sequence shown here is derived from an EMBL/GenBank/DDBJ whole genome shotgun (WGS) entry which is preliminary data.</text>
</comment>
<reference evidence="1 2" key="1">
    <citation type="submission" date="2013-06" db="EMBL/GenBank/DDBJ databases">
        <authorList>
            <person name="Weinstock G."/>
            <person name="Sodergren E."/>
            <person name="Lobos E.A."/>
            <person name="Fulton L."/>
            <person name="Fulton R."/>
            <person name="Courtney L."/>
            <person name="Fronick C."/>
            <person name="O'Laughlin M."/>
            <person name="Godfrey J."/>
            <person name="Wilson R.M."/>
            <person name="Miner T."/>
            <person name="Farmer C."/>
            <person name="Delehaunty K."/>
            <person name="Cordes M."/>
            <person name="Minx P."/>
            <person name="Tomlinson C."/>
            <person name="Chen J."/>
            <person name="Wollam A."/>
            <person name="Pepin K.H."/>
            <person name="Bhonagiri V."/>
            <person name="Zhang X."/>
            <person name="Warren W."/>
            <person name="Mitreva M."/>
            <person name="Mardis E.R."/>
            <person name="Wilson R.K."/>
        </authorList>
    </citation>
    <scope>NUCLEOTIDE SEQUENCE [LARGE SCALE GENOMIC DNA]</scope>
    <source>
        <strain evidence="1 2">F0570</strain>
    </source>
</reference>
<dbReference type="Proteomes" id="UP000016630">
    <property type="component" value="Unassembled WGS sequence"/>
</dbReference>